<dbReference type="RefSeq" id="WP_093359090.1">
    <property type="nucleotide sequence ID" value="NZ_FOLG01000001.1"/>
</dbReference>
<keyword evidence="1" id="KW-0472">Membrane</keyword>
<dbReference type="Proteomes" id="UP000198728">
    <property type="component" value="Unassembled WGS sequence"/>
</dbReference>
<keyword evidence="1" id="KW-0812">Transmembrane</keyword>
<dbReference type="AlphaFoldDB" id="A0A1I1E2E1"/>
<keyword evidence="1" id="KW-1133">Transmembrane helix</keyword>
<evidence type="ECO:0000313" key="3">
    <source>
        <dbReference type="Proteomes" id="UP000198728"/>
    </source>
</evidence>
<evidence type="ECO:0000256" key="1">
    <source>
        <dbReference type="SAM" id="Phobius"/>
    </source>
</evidence>
<dbReference type="STRING" id="441112.SAMN04488094_101520"/>
<dbReference type="EMBL" id="FOLG01000001">
    <property type="protein sequence ID" value="SFB79388.1"/>
    <property type="molecule type" value="Genomic_DNA"/>
</dbReference>
<feature type="transmembrane region" description="Helical" evidence="1">
    <location>
        <begin position="28"/>
        <end position="50"/>
    </location>
</feature>
<name>A0A1I1E2E1_9RHOB</name>
<keyword evidence="3" id="KW-1185">Reference proteome</keyword>
<gene>
    <name evidence="2" type="ORF">SAMN04488094_101520</name>
</gene>
<protein>
    <recommendedName>
        <fullName evidence="4">Apolipoprotein acyltransferase</fullName>
    </recommendedName>
</protein>
<evidence type="ECO:0000313" key="2">
    <source>
        <dbReference type="EMBL" id="SFB79388.1"/>
    </source>
</evidence>
<evidence type="ECO:0008006" key="4">
    <source>
        <dbReference type="Google" id="ProtNLM"/>
    </source>
</evidence>
<reference evidence="2 3" key="1">
    <citation type="submission" date="2016-10" db="EMBL/GenBank/DDBJ databases">
        <authorList>
            <person name="de Groot N.N."/>
        </authorList>
    </citation>
    <scope>NUCLEOTIDE SEQUENCE [LARGE SCALE GENOMIC DNA]</scope>
    <source>
        <strain evidence="2 3">DSM 19548</strain>
    </source>
</reference>
<accession>A0A1I1E2E1</accession>
<proteinExistence type="predicted"/>
<sequence length="54" mass="5552">MIVIICALCGALWGGNVARKRGGKAADIAQYAAGYAIALSLVGLFITILIEGLM</sequence>
<organism evidence="2 3">
    <name type="scientific">Tropicimonas isoalkanivorans</name>
    <dbReference type="NCBI Taxonomy" id="441112"/>
    <lineage>
        <taxon>Bacteria</taxon>
        <taxon>Pseudomonadati</taxon>
        <taxon>Pseudomonadota</taxon>
        <taxon>Alphaproteobacteria</taxon>
        <taxon>Rhodobacterales</taxon>
        <taxon>Roseobacteraceae</taxon>
        <taxon>Tropicimonas</taxon>
    </lineage>
</organism>